<dbReference type="InterPro" id="IPR036770">
    <property type="entry name" value="Ankyrin_rpt-contain_sf"/>
</dbReference>
<dbReference type="PANTHER" id="PTHR23206:SF7">
    <property type="entry name" value="PROTEIN KINASE DOMAIN-CONTAINING PROTEIN"/>
    <property type="match status" value="1"/>
</dbReference>
<feature type="region of interest" description="Disordered" evidence="4">
    <location>
        <begin position="439"/>
        <end position="493"/>
    </location>
</feature>
<feature type="repeat" description="ANK" evidence="3">
    <location>
        <begin position="90"/>
        <end position="117"/>
    </location>
</feature>
<feature type="repeat" description="ANK" evidence="3">
    <location>
        <begin position="379"/>
        <end position="411"/>
    </location>
</feature>
<evidence type="ECO:0000313" key="5">
    <source>
        <dbReference type="EMBL" id="KLU86997.1"/>
    </source>
</evidence>
<evidence type="ECO:0000256" key="1">
    <source>
        <dbReference type="ARBA" id="ARBA00022737"/>
    </source>
</evidence>
<feature type="repeat" description="ANK" evidence="3">
    <location>
        <begin position="57"/>
        <end position="89"/>
    </location>
</feature>
<dbReference type="SMART" id="SM00248">
    <property type="entry name" value="ANK"/>
    <property type="match status" value="8"/>
</dbReference>
<dbReference type="Proteomes" id="UP000011715">
    <property type="component" value="Unassembled WGS sequence"/>
</dbReference>
<dbReference type="OrthoDB" id="539213at2759"/>
<reference evidence="6" key="4">
    <citation type="journal article" date="2015" name="G3 (Bethesda)">
        <title>Genome sequences of three phytopathogenic species of the Magnaporthaceae family of fungi.</title>
        <authorList>
            <person name="Okagaki L.H."/>
            <person name="Nunes C.C."/>
            <person name="Sailsbery J."/>
            <person name="Clay B."/>
            <person name="Brown D."/>
            <person name="John T."/>
            <person name="Oh Y."/>
            <person name="Young N."/>
            <person name="Fitzgerald M."/>
            <person name="Haas B.J."/>
            <person name="Zeng Q."/>
            <person name="Young S."/>
            <person name="Adiconis X."/>
            <person name="Fan L."/>
            <person name="Levin J.Z."/>
            <person name="Mitchell T.K."/>
            <person name="Okubara P.A."/>
            <person name="Farman M.L."/>
            <person name="Kohn L.M."/>
            <person name="Birren B."/>
            <person name="Ma L.-J."/>
            <person name="Dean R.A."/>
        </authorList>
    </citation>
    <scope>NUCLEOTIDE SEQUENCE</scope>
    <source>
        <strain evidence="6">ATCC 64411 / 73-15</strain>
    </source>
</reference>
<dbReference type="Gene3D" id="1.25.40.20">
    <property type="entry name" value="Ankyrin repeat-containing domain"/>
    <property type="match status" value="3"/>
</dbReference>
<name>A0A0C4E0W5_MAGP6</name>
<accession>A0A0C4E0W5</accession>
<dbReference type="PROSITE" id="PS50297">
    <property type="entry name" value="ANK_REP_REGION"/>
    <property type="match status" value="6"/>
</dbReference>
<feature type="repeat" description="ANK" evidence="3">
    <location>
        <begin position="23"/>
        <end position="47"/>
    </location>
</feature>
<dbReference type="Pfam" id="PF00023">
    <property type="entry name" value="Ank"/>
    <property type="match status" value="1"/>
</dbReference>
<evidence type="ECO:0000313" key="7">
    <source>
        <dbReference type="Proteomes" id="UP000011715"/>
    </source>
</evidence>
<feature type="compositionally biased region" description="Polar residues" evidence="4">
    <location>
        <begin position="482"/>
        <end position="493"/>
    </location>
</feature>
<dbReference type="PANTHER" id="PTHR23206">
    <property type="entry name" value="MASK PROTEIN"/>
    <property type="match status" value="1"/>
</dbReference>
<dbReference type="eggNOG" id="KOG4177">
    <property type="taxonomic scope" value="Eukaryota"/>
</dbReference>
<sequence length="493" mass="53576">MRRLPIPGRGAVKCPAVAKMQDLSLTPIHHAAIRGKVRILKLLLKKGNPNLEKKDRKGRTALHHAVKKGHLEAVEVLLANGALVDAKNEASFTPLTFAVRDGKLEIVELLLGNGASVTPLCSLGGTPLHYAAMGGFVEIAKALLNKGAAAGRQDKRCWTALDYAVHGRHWDVVELLLEEGRRRRASSQPQPQDANGPLPAFVDDESVMSALHKGTEACPRTPMQVAAFFGLDNLMHRLFEEQGCHPDGHTLWKPPPLYLAVENGHEACVKLLVTHGADVDHRHGSTREMRLELAQLFGHAVYEQGLAGESSLECAMRLGRDAIAGILRKAGAKPPPDTPLSTAQTMFYDLCEAGFAAKVRSRLQEEGGNEDLVNVAGLRSRTPLHAAAQRGHLEVVKLLVDHGADMNAKTFFGSTAEKLAEKFDRSAVAAFLKKAREEATERAQATGGNSSAGATQEEPPVERDQSRRQTRAEEIWNDSDCPVSSQQILTFVR</sequence>
<dbReference type="OMA" id="AWSGHEC"/>
<keyword evidence="1" id="KW-0677">Repeat</keyword>
<reference evidence="5" key="2">
    <citation type="submission" date="2010-05" db="EMBL/GenBank/DDBJ databases">
        <title>The Genome Sequence of Magnaporthe poae strain ATCC 64411.</title>
        <authorList>
            <consortium name="The Broad Institute Genome Sequencing Platform"/>
            <consortium name="Broad Institute Genome Sequencing Center for Infectious Disease"/>
            <person name="Ma L.-J."/>
            <person name="Dead R."/>
            <person name="Young S."/>
            <person name="Zeng Q."/>
            <person name="Koehrsen M."/>
            <person name="Alvarado L."/>
            <person name="Berlin A."/>
            <person name="Chapman S.B."/>
            <person name="Chen Z."/>
            <person name="Freedman E."/>
            <person name="Gellesch M."/>
            <person name="Goldberg J."/>
            <person name="Griggs A."/>
            <person name="Gujja S."/>
            <person name="Heilman E.R."/>
            <person name="Heiman D."/>
            <person name="Hepburn T."/>
            <person name="Howarth C."/>
            <person name="Jen D."/>
            <person name="Larson L."/>
            <person name="Mehta T."/>
            <person name="Neiman D."/>
            <person name="Pearson M."/>
            <person name="Roberts A."/>
            <person name="Saif S."/>
            <person name="Shea T."/>
            <person name="Shenoy N."/>
            <person name="Sisk P."/>
            <person name="Stolte C."/>
            <person name="Sykes S."/>
            <person name="Walk T."/>
            <person name="White J."/>
            <person name="Yandava C."/>
            <person name="Haas B."/>
            <person name="Nusbaum C."/>
            <person name="Birren B."/>
        </authorList>
    </citation>
    <scope>NUCLEOTIDE SEQUENCE</scope>
    <source>
        <strain evidence="5">ATCC 64411</strain>
    </source>
</reference>
<evidence type="ECO:0000256" key="4">
    <source>
        <dbReference type="SAM" id="MobiDB-lite"/>
    </source>
</evidence>
<reference evidence="5" key="3">
    <citation type="submission" date="2011-03" db="EMBL/GenBank/DDBJ databases">
        <title>Annotation of Magnaporthe poae ATCC 64411.</title>
        <authorList>
            <person name="Ma L.-J."/>
            <person name="Dead R."/>
            <person name="Young S.K."/>
            <person name="Zeng Q."/>
            <person name="Gargeya S."/>
            <person name="Fitzgerald M."/>
            <person name="Haas B."/>
            <person name="Abouelleil A."/>
            <person name="Alvarado L."/>
            <person name="Arachchi H.M."/>
            <person name="Berlin A."/>
            <person name="Brown A."/>
            <person name="Chapman S.B."/>
            <person name="Chen Z."/>
            <person name="Dunbar C."/>
            <person name="Freedman E."/>
            <person name="Gearin G."/>
            <person name="Gellesch M."/>
            <person name="Goldberg J."/>
            <person name="Griggs A."/>
            <person name="Gujja S."/>
            <person name="Heiman D."/>
            <person name="Howarth C."/>
            <person name="Larson L."/>
            <person name="Lui A."/>
            <person name="MacDonald P.J.P."/>
            <person name="Mehta T."/>
            <person name="Montmayeur A."/>
            <person name="Murphy C."/>
            <person name="Neiman D."/>
            <person name="Pearson M."/>
            <person name="Priest M."/>
            <person name="Roberts A."/>
            <person name="Saif S."/>
            <person name="Shea T."/>
            <person name="Shenoy N."/>
            <person name="Sisk P."/>
            <person name="Stolte C."/>
            <person name="Sykes S."/>
            <person name="Yandava C."/>
            <person name="Wortman J."/>
            <person name="Nusbaum C."/>
            <person name="Birren B."/>
        </authorList>
    </citation>
    <scope>NUCLEOTIDE SEQUENCE</scope>
    <source>
        <strain evidence="5">ATCC 64411</strain>
    </source>
</reference>
<keyword evidence="7" id="KW-1185">Reference proteome</keyword>
<proteinExistence type="predicted"/>
<gene>
    <name evidence="5" type="ORF">MAPG_06003</name>
</gene>
<dbReference type="AlphaFoldDB" id="A0A0C4E0W5"/>
<dbReference type="EMBL" id="GL876970">
    <property type="protein sequence ID" value="KLU86997.1"/>
    <property type="molecule type" value="Genomic_DNA"/>
</dbReference>
<dbReference type="PRINTS" id="PR01415">
    <property type="entry name" value="ANKYRIN"/>
</dbReference>
<evidence type="ECO:0000256" key="3">
    <source>
        <dbReference type="PROSITE-ProRule" id="PRU00023"/>
    </source>
</evidence>
<dbReference type="InterPro" id="IPR002110">
    <property type="entry name" value="Ankyrin_rpt"/>
</dbReference>
<dbReference type="EMBL" id="ADBL01001438">
    <property type="status" value="NOT_ANNOTATED_CDS"/>
    <property type="molecule type" value="Genomic_DNA"/>
</dbReference>
<feature type="repeat" description="ANK" evidence="3">
    <location>
        <begin position="256"/>
        <end position="284"/>
    </location>
</feature>
<dbReference type="STRING" id="644358.A0A0C4E0W5"/>
<dbReference type="Pfam" id="PF12796">
    <property type="entry name" value="Ank_2"/>
    <property type="match status" value="2"/>
</dbReference>
<keyword evidence="2 3" id="KW-0040">ANK repeat</keyword>
<dbReference type="SUPFAM" id="SSF48403">
    <property type="entry name" value="Ankyrin repeat"/>
    <property type="match status" value="1"/>
</dbReference>
<dbReference type="EnsemblFungi" id="MAPG_06003T0">
    <property type="protein sequence ID" value="MAPG_06003T0"/>
    <property type="gene ID" value="MAPG_06003"/>
</dbReference>
<feature type="compositionally biased region" description="Basic and acidic residues" evidence="4">
    <location>
        <begin position="460"/>
        <end position="474"/>
    </location>
</feature>
<protein>
    <submittedName>
        <fullName evidence="5 6">Uncharacterized protein</fullName>
    </submittedName>
</protein>
<dbReference type="VEuPathDB" id="FungiDB:MAPG_06003"/>
<dbReference type="PROSITE" id="PS50088">
    <property type="entry name" value="ANK_REPEAT"/>
    <property type="match status" value="6"/>
</dbReference>
<dbReference type="Pfam" id="PF13857">
    <property type="entry name" value="Ank_5"/>
    <property type="match status" value="1"/>
</dbReference>
<evidence type="ECO:0000256" key="2">
    <source>
        <dbReference type="ARBA" id="ARBA00023043"/>
    </source>
</evidence>
<evidence type="ECO:0000313" key="6">
    <source>
        <dbReference type="EnsemblFungi" id="MAPG_06003T0"/>
    </source>
</evidence>
<feature type="repeat" description="ANK" evidence="3">
    <location>
        <begin position="123"/>
        <end position="155"/>
    </location>
</feature>
<dbReference type="InterPro" id="IPR051631">
    <property type="entry name" value="Ankyrin-KH/SAM_domain"/>
</dbReference>
<reference evidence="6" key="5">
    <citation type="submission" date="2015-06" db="UniProtKB">
        <authorList>
            <consortium name="EnsemblFungi"/>
        </authorList>
    </citation>
    <scope>IDENTIFICATION</scope>
    <source>
        <strain evidence="6">ATCC 64411</strain>
    </source>
</reference>
<reference evidence="7" key="1">
    <citation type="submission" date="2010-05" db="EMBL/GenBank/DDBJ databases">
        <title>The genome sequence of Magnaporthe poae strain ATCC 64411.</title>
        <authorList>
            <person name="Ma L.-J."/>
            <person name="Dead R."/>
            <person name="Young S."/>
            <person name="Zeng Q."/>
            <person name="Koehrsen M."/>
            <person name="Alvarado L."/>
            <person name="Berlin A."/>
            <person name="Chapman S.B."/>
            <person name="Chen Z."/>
            <person name="Freedman E."/>
            <person name="Gellesch M."/>
            <person name="Goldberg J."/>
            <person name="Griggs A."/>
            <person name="Gujja S."/>
            <person name="Heilman E.R."/>
            <person name="Heiman D."/>
            <person name="Hepburn T."/>
            <person name="Howarth C."/>
            <person name="Jen D."/>
            <person name="Larson L."/>
            <person name="Mehta T."/>
            <person name="Neiman D."/>
            <person name="Pearson M."/>
            <person name="Roberts A."/>
            <person name="Saif S."/>
            <person name="Shea T."/>
            <person name="Shenoy N."/>
            <person name="Sisk P."/>
            <person name="Stolte C."/>
            <person name="Sykes S."/>
            <person name="Walk T."/>
            <person name="White J."/>
            <person name="Yandava C."/>
            <person name="Haas B."/>
            <person name="Nusbaum C."/>
            <person name="Birren B."/>
        </authorList>
    </citation>
    <scope>NUCLEOTIDE SEQUENCE [LARGE SCALE GENOMIC DNA]</scope>
    <source>
        <strain evidence="7">ATCC 64411 / 73-15</strain>
    </source>
</reference>
<organism evidence="6 7">
    <name type="scientific">Magnaporthiopsis poae (strain ATCC 64411 / 73-15)</name>
    <name type="common">Kentucky bluegrass fungus</name>
    <name type="synonym">Magnaporthe poae</name>
    <dbReference type="NCBI Taxonomy" id="644358"/>
    <lineage>
        <taxon>Eukaryota</taxon>
        <taxon>Fungi</taxon>
        <taxon>Dikarya</taxon>
        <taxon>Ascomycota</taxon>
        <taxon>Pezizomycotina</taxon>
        <taxon>Sordariomycetes</taxon>
        <taxon>Sordariomycetidae</taxon>
        <taxon>Magnaporthales</taxon>
        <taxon>Magnaporthaceae</taxon>
        <taxon>Magnaporthiopsis</taxon>
    </lineage>
</organism>
<dbReference type="GO" id="GO:0005737">
    <property type="term" value="C:cytoplasm"/>
    <property type="evidence" value="ECO:0007669"/>
    <property type="project" value="TreeGrafter"/>
</dbReference>